<name>E4RW31_LEAB4</name>
<dbReference type="HOGENOM" id="CLU_079021_0_0_10"/>
<sequence>MRYFFFFIVICLGAQAQEIGFDEDRKEKVSATFKSGYLINLKTTETIHKKELDFRVDHRFGDIAGKAGGAKTFFGLDQSTDIRIGFDYGLTDNLTIGIARAKGAGTAIQLLEASVKYKFLEQGLNQGSPISAAFFGSAVSSGMDPSDDPYSPVAFQKGIHRLQYVSQLILARKFSSSFSLEVLPTYVHRNFTAFGDQNGFFSLGVGGRLKMTKRMALVADYQLPFRDTEYLEKVWGNKYYNALGLGLELETGGHVFHLNFTNATAIQESQIITETTRSWGKGEFRWGFSIARRFSFDKSK</sequence>
<dbReference type="Proteomes" id="UP000007435">
    <property type="component" value="Chromosome"/>
</dbReference>
<dbReference type="InterPro" id="IPR045916">
    <property type="entry name" value="DUF5777"/>
</dbReference>
<accession>E4RW31</accession>
<dbReference type="EMBL" id="CP002305">
    <property type="protein sequence ID" value="ADQ16174.1"/>
    <property type="molecule type" value="Genomic_DNA"/>
</dbReference>
<dbReference type="eggNOG" id="COG3637">
    <property type="taxonomic scope" value="Bacteria"/>
</dbReference>
<dbReference type="OrthoDB" id="1117410at2"/>
<evidence type="ECO:0000259" key="1">
    <source>
        <dbReference type="Pfam" id="PF19089"/>
    </source>
</evidence>
<reference evidence="2 3" key="2">
    <citation type="journal article" date="2011" name="Stand. Genomic Sci.">
        <title>Complete genome sequence of Leadbetterella byssophila type strain (4M15).</title>
        <authorList>
            <person name="Abt B."/>
            <person name="Teshima H."/>
            <person name="Lucas S."/>
            <person name="Lapidus A."/>
            <person name="Del Rio T.G."/>
            <person name="Nolan M."/>
            <person name="Tice H."/>
            <person name="Cheng J.F."/>
            <person name="Pitluck S."/>
            <person name="Liolios K."/>
            <person name="Pagani I."/>
            <person name="Ivanova N."/>
            <person name="Mavromatis K."/>
            <person name="Pati A."/>
            <person name="Tapia R."/>
            <person name="Han C."/>
            <person name="Goodwin L."/>
            <person name="Chen A."/>
            <person name="Palaniappan K."/>
            <person name="Land M."/>
            <person name="Hauser L."/>
            <person name="Chang Y.J."/>
            <person name="Jeffries C.D."/>
            <person name="Rohde M."/>
            <person name="Goker M."/>
            <person name="Tindall B.J."/>
            <person name="Detter J.C."/>
            <person name="Woyke T."/>
            <person name="Bristow J."/>
            <person name="Eisen J.A."/>
            <person name="Markowitz V."/>
            <person name="Hugenholtz P."/>
            <person name="Klenk H.P."/>
            <person name="Kyrpides N.C."/>
        </authorList>
    </citation>
    <scope>NUCLEOTIDE SEQUENCE [LARGE SCALE GENOMIC DNA]</scope>
    <source>
        <strain evidence="3">DSM 17132 / JCM 16389 / KACC 11308 / NBRC 106382 / 4M15</strain>
    </source>
</reference>
<proteinExistence type="predicted"/>
<dbReference type="STRING" id="649349.Lbys_0396"/>
<feature type="domain" description="DUF5777" evidence="1">
    <location>
        <begin position="33"/>
        <end position="294"/>
    </location>
</feature>
<evidence type="ECO:0000313" key="3">
    <source>
        <dbReference type="Proteomes" id="UP000007435"/>
    </source>
</evidence>
<dbReference type="KEGG" id="lby:Lbys_0396"/>
<protein>
    <recommendedName>
        <fullName evidence="1">DUF5777 domain-containing protein</fullName>
    </recommendedName>
</protein>
<dbReference type="Pfam" id="PF19089">
    <property type="entry name" value="DUF5777"/>
    <property type="match status" value="1"/>
</dbReference>
<organism evidence="2 3">
    <name type="scientific">Leadbetterella byssophila (strain DSM 17132 / JCM 16389 / KACC 11308 / NBRC 106382 / 4M15)</name>
    <dbReference type="NCBI Taxonomy" id="649349"/>
    <lineage>
        <taxon>Bacteria</taxon>
        <taxon>Pseudomonadati</taxon>
        <taxon>Bacteroidota</taxon>
        <taxon>Cytophagia</taxon>
        <taxon>Cytophagales</taxon>
        <taxon>Leadbetterellaceae</taxon>
        <taxon>Leadbetterella</taxon>
    </lineage>
</organism>
<dbReference type="AlphaFoldDB" id="E4RW31"/>
<evidence type="ECO:0000313" key="2">
    <source>
        <dbReference type="EMBL" id="ADQ16174.1"/>
    </source>
</evidence>
<dbReference type="RefSeq" id="WP_013407229.1">
    <property type="nucleotide sequence ID" value="NC_014655.1"/>
</dbReference>
<reference key="1">
    <citation type="submission" date="2010-11" db="EMBL/GenBank/DDBJ databases">
        <title>The complete genome of Leadbetterella byssophila DSM 17132.</title>
        <authorList>
            <consortium name="US DOE Joint Genome Institute (JGI-PGF)"/>
            <person name="Lucas S."/>
            <person name="Copeland A."/>
            <person name="Lapidus A."/>
            <person name="Glavina del Rio T."/>
            <person name="Dalin E."/>
            <person name="Tice H."/>
            <person name="Bruce D."/>
            <person name="Goodwin L."/>
            <person name="Pitluck S."/>
            <person name="Kyrpides N."/>
            <person name="Mavromatis K."/>
            <person name="Ivanova N."/>
            <person name="Teshima H."/>
            <person name="Brettin T."/>
            <person name="Detter J.C."/>
            <person name="Han C."/>
            <person name="Tapia R."/>
            <person name="Land M."/>
            <person name="Hauser L."/>
            <person name="Markowitz V."/>
            <person name="Cheng J.-F."/>
            <person name="Hugenholtz P."/>
            <person name="Woyke T."/>
            <person name="Wu D."/>
            <person name="Tindall B."/>
            <person name="Pomrenke H.G."/>
            <person name="Brambilla E."/>
            <person name="Klenk H.-P."/>
            <person name="Eisen J.A."/>
        </authorList>
    </citation>
    <scope>NUCLEOTIDE SEQUENCE [LARGE SCALE GENOMIC DNA]</scope>
    <source>
        <strain>DSM 17132</strain>
    </source>
</reference>
<gene>
    <name evidence="2" type="ordered locus">Lbys_0396</name>
</gene>
<keyword evidence="3" id="KW-1185">Reference proteome</keyword>